<reference evidence="1 2" key="1">
    <citation type="journal article" date="2009" name="PLoS Genet.">
        <title>Adaptations to submarine hydrothermal environments exemplified by the genome of Nautilia profundicola.</title>
        <authorList>
            <person name="Campbell B.J."/>
            <person name="Smith J.L."/>
            <person name="Hanson T.E."/>
            <person name="Klotz M.G."/>
            <person name="Stein L.Y."/>
            <person name="Lee C.K."/>
            <person name="Wu D."/>
            <person name="Robinson J.M."/>
            <person name="Khouri H.M."/>
            <person name="Eisen J.A."/>
            <person name="Cary S.C."/>
        </authorList>
    </citation>
    <scope>NUCLEOTIDE SEQUENCE [LARGE SCALE GENOMIC DNA]</scope>
    <source>
        <strain evidence="2">ATCC BAA-1463 / DSM 18972 / AmH</strain>
    </source>
</reference>
<protein>
    <recommendedName>
        <fullName evidence="3">DUF309 domain-containing protein</fullName>
    </recommendedName>
</protein>
<dbReference type="Gene3D" id="1.10.3450.10">
    <property type="entry name" value="TTHA0068-like"/>
    <property type="match status" value="1"/>
</dbReference>
<keyword evidence="2" id="KW-1185">Reference proteome</keyword>
<dbReference type="EMBL" id="CP001279">
    <property type="protein sequence ID" value="ACM93152.1"/>
    <property type="molecule type" value="Genomic_DNA"/>
</dbReference>
<dbReference type="InterPro" id="IPR005500">
    <property type="entry name" value="DUF309"/>
</dbReference>
<dbReference type="OrthoDB" id="5372903at2"/>
<dbReference type="KEGG" id="nam:NAMH_0532"/>
<sequence>MNEFEKYKQYIINGQYFEAHEVLEEVWQELRKTDDEIQWAYKGLINAAVAMELKKRKRKEEVYKMVWGNFEKYRKFYELSEEIKKTAEFAEKYKPF</sequence>
<evidence type="ECO:0000313" key="1">
    <source>
        <dbReference type="EMBL" id="ACM93152.1"/>
    </source>
</evidence>
<dbReference type="HOGENOM" id="CLU_160751_0_0_7"/>
<accession>B9L8J1</accession>
<dbReference type="Pfam" id="PF03745">
    <property type="entry name" value="DUF309"/>
    <property type="match status" value="1"/>
</dbReference>
<dbReference type="SUPFAM" id="SSF140663">
    <property type="entry name" value="TTHA0068-like"/>
    <property type="match status" value="1"/>
</dbReference>
<dbReference type="STRING" id="598659.NAMH_0532"/>
<gene>
    <name evidence="1" type="ordered locus">NAMH_0532</name>
</gene>
<dbReference type="eggNOG" id="COG1547">
    <property type="taxonomic scope" value="Bacteria"/>
</dbReference>
<dbReference type="RefSeq" id="WP_015902204.1">
    <property type="nucleotide sequence ID" value="NC_012115.1"/>
</dbReference>
<evidence type="ECO:0000313" key="2">
    <source>
        <dbReference type="Proteomes" id="UP000000448"/>
    </source>
</evidence>
<dbReference type="AlphaFoldDB" id="B9L8J1"/>
<evidence type="ECO:0008006" key="3">
    <source>
        <dbReference type="Google" id="ProtNLM"/>
    </source>
</evidence>
<dbReference type="InterPro" id="IPR023203">
    <property type="entry name" value="TTHA0068_sf"/>
</dbReference>
<name>B9L8J1_NAUPA</name>
<dbReference type="Proteomes" id="UP000000448">
    <property type="component" value="Chromosome"/>
</dbReference>
<proteinExistence type="predicted"/>
<organism evidence="1 2">
    <name type="scientific">Nautilia profundicola (strain ATCC BAA-1463 / DSM 18972 / AmH)</name>
    <dbReference type="NCBI Taxonomy" id="598659"/>
    <lineage>
        <taxon>Bacteria</taxon>
        <taxon>Pseudomonadati</taxon>
        <taxon>Campylobacterota</taxon>
        <taxon>Epsilonproteobacteria</taxon>
        <taxon>Nautiliales</taxon>
        <taxon>Nautiliaceae</taxon>
        <taxon>Nautilia</taxon>
    </lineage>
</organism>